<evidence type="ECO:0000313" key="2">
    <source>
        <dbReference type="Proteomes" id="UP000679992"/>
    </source>
</evidence>
<protein>
    <recommendedName>
        <fullName evidence="3">DUF2642 domain-containing protein</fullName>
    </recommendedName>
</protein>
<keyword evidence="2" id="KW-1185">Reference proteome</keyword>
<evidence type="ECO:0008006" key="3">
    <source>
        <dbReference type="Google" id="ProtNLM"/>
    </source>
</evidence>
<dbReference type="RefSeq" id="WP_213656131.1">
    <property type="nucleotide sequence ID" value="NZ_BOSL01000015.1"/>
</dbReference>
<organism evidence="1 2">
    <name type="scientific">Paenibacillus vini</name>
    <dbReference type="NCBI Taxonomy" id="1476024"/>
    <lineage>
        <taxon>Bacteria</taxon>
        <taxon>Bacillati</taxon>
        <taxon>Bacillota</taxon>
        <taxon>Bacilli</taxon>
        <taxon>Bacillales</taxon>
        <taxon>Paenibacillaceae</taxon>
        <taxon>Paenibacillus</taxon>
    </lineage>
</organism>
<dbReference type="Proteomes" id="UP000679992">
    <property type="component" value="Unassembled WGS sequence"/>
</dbReference>
<evidence type="ECO:0000313" key="1">
    <source>
        <dbReference type="EMBL" id="GIP55042.1"/>
    </source>
</evidence>
<accession>A0ABQ4MGG2</accession>
<reference evidence="1 2" key="1">
    <citation type="submission" date="2021-03" db="EMBL/GenBank/DDBJ databases">
        <title>Antimicrobial resistance genes in bacteria isolated from Japanese honey, and their potential for conferring macrolide and lincosamide resistance in the American foulbrood pathogen Paenibacillus larvae.</title>
        <authorList>
            <person name="Okamoto M."/>
            <person name="Kumagai M."/>
            <person name="Kanamori H."/>
            <person name="Takamatsu D."/>
        </authorList>
    </citation>
    <scope>NUCLEOTIDE SEQUENCE [LARGE SCALE GENOMIC DNA]</scope>
    <source>
        <strain evidence="1 2">J42TS3</strain>
    </source>
</reference>
<name>A0ABQ4MGG2_9BACL</name>
<proteinExistence type="predicted"/>
<dbReference type="EMBL" id="BOSL01000015">
    <property type="protein sequence ID" value="GIP55042.1"/>
    <property type="molecule type" value="Genomic_DNA"/>
</dbReference>
<comment type="caution">
    <text evidence="1">The sequence shown here is derived from an EMBL/GenBank/DDBJ whole genome shotgun (WGS) entry which is preliminary data.</text>
</comment>
<gene>
    <name evidence="1" type="ORF">J42TS3_40770</name>
</gene>
<sequence>MNNTYASRVATLIGQNVQVTTSVDTITGTLVSSDKTFIKVNTGGVDGSEGSKTVSILTSVVAYIRVV</sequence>